<dbReference type="Gene3D" id="3.40.50.620">
    <property type="entry name" value="HUPs"/>
    <property type="match status" value="1"/>
</dbReference>
<evidence type="ECO:0000256" key="8">
    <source>
        <dbReference type="ARBA" id="ARBA00023146"/>
    </source>
</evidence>
<dbReference type="InterPro" id="IPR009080">
    <property type="entry name" value="tRNAsynth_Ia_anticodon-bd"/>
</dbReference>
<dbReference type="PANTHER" id="PTHR10890">
    <property type="entry name" value="CYSTEINYL-TRNA SYNTHETASE"/>
    <property type="match status" value="1"/>
</dbReference>
<feature type="domain" description="Cysteinyl-tRNA ligase anticodon binding" evidence="11">
    <location>
        <begin position="399"/>
        <end position="440"/>
    </location>
</feature>
<evidence type="ECO:0000256" key="3">
    <source>
        <dbReference type="ARBA" id="ARBA00022723"/>
    </source>
</evidence>
<evidence type="ECO:0000256" key="2">
    <source>
        <dbReference type="ARBA" id="ARBA00022598"/>
    </source>
</evidence>
<evidence type="ECO:0000256" key="1">
    <source>
        <dbReference type="ARBA" id="ARBA00011245"/>
    </source>
</evidence>
<dbReference type="EC" id="6.1.1.16" evidence="9"/>
<comment type="cofactor">
    <cofactor evidence="9">
        <name>Zn(2+)</name>
        <dbReference type="ChEBI" id="CHEBI:29105"/>
    </cofactor>
    <text evidence="9">Binds 1 zinc ion per subunit.</text>
</comment>
<dbReference type="GO" id="GO:0006423">
    <property type="term" value="P:cysteinyl-tRNA aminoacylation"/>
    <property type="evidence" value="ECO:0007669"/>
    <property type="project" value="UniProtKB-UniRule"/>
</dbReference>
<dbReference type="SUPFAM" id="SSF52374">
    <property type="entry name" value="Nucleotidylyl transferase"/>
    <property type="match status" value="1"/>
</dbReference>
<dbReference type="Pfam" id="PF01406">
    <property type="entry name" value="tRNA-synt_1e"/>
    <property type="match status" value="1"/>
</dbReference>
<evidence type="ECO:0000256" key="5">
    <source>
        <dbReference type="ARBA" id="ARBA00022833"/>
    </source>
</evidence>
<dbReference type="CDD" id="cd00672">
    <property type="entry name" value="CysRS_core"/>
    <property type="match status" value="1"/>
</dbReference>
<keyword evidence="3 9" id="KW-0479">Metal-binding</keyword>
<evidence type="ECO:0000256" key="9">
    <source>
        <dbReference type="HAMAP-Rule" id="MF_00041"/>
    </source>
</evidence>
<dbReference type="SUPFAM" id="SSF47323">
    <property type="entry name" value="Anticodon-binding domain of a subclass of class I aminoacyl-tRNA synthetases"/>
    <property type="match status" value="1"/>
</dbReference>
<dbReference type="InterPro" id="IPR014729">
    <property type="entry name" value="Rossmann-like_a/b/a_fold"/>
</dbReference>
<evidence type="ECO:0000259" key="11">
    <source>
        <dbReference type="Pfam" id="PF23493"/>
    </source>
</evidence>
<protein>
    <recommendedName>
        <fullName evidence="9">Cysteine--tRNA ligase</fullName>
        <ecNumber evidence="9">6.1.1.16</ecNumber>
    </recommendedName>
    <alternativeName>
        <fullName evidence="9">Cysteinyl-tRNA synthetase</fullName>
        <shortName evidence="9">CysRS</shortName>
    </alternativeName>
</protein>
<evidence type="ECO:0000313" key="13">
    <source>
        <dbReference type="Proteomes" id="UP000034711"/>
    </source>
</evidence>
<dbReference type="InterPro" id="IPR056411">
    <property type="entry name" value="CysS_C"/>
</dbReference>
<dbReference type="GO" id="GO:0004817">
    <property type="term" value="F:cysteine-tRNA ligase activity"/>
    <property type="evidence" value="ECO:0007669"/>
    <property type="project" value="UniProtKB-UniRule"/>
</dbReference>
<comment type="similarity">
    <text evidence="9">Belongs to the class-I aminoacyl-tRNA synthetase family.</text>
</comment>
<dbReference type="HAMAP" id="MF_00041">
    <property type="entry name" value="Cys_tRNA_synth"/>
    <property type="match status" value="1"/>
</dbReference>
<feature type="binding site" evidence="9">
    <location>
        <position position="256"/>
    </location>
    <ligand>
        <name>Zn(2+)</name>
        <dbReference type="ChEBI" id="CHEBI:29105"/>
    </ligand>
</feature>
<feature type="binding site" evidence="9">
    <location>
        <position position="260"/>
    </location>
    <ligand>
        <name>Zn(2+)</name>
        <dbReference type="ChEBI" id="CHEBI:29105"/>
    </ligand>
</feature>
<feature type="short sequence motif" description="'HIGH' region" evidence="9">
    <location>
        <begin position="38"/>
        <end position="48"/>
    </location>
</feature>
<dbReference type="PANTHER" id="PTHR10890:SF3">
    <property type="entry name" value="CYSTEINE--TRNA LIGASE, CYTOPLASMIC"/>
    <property type="match status" value="1"/>
</dbReference>
<evidence type="ECO:0000259" key="10">
    <source>
        <dbReference type="Pfam" id="PF01406"/>
    </source>
</evidence>
<keyword evidence="7 9" id="KW-0648">Protein biosynthesis</keyword>
<dbReference type="GO" id="GO:0005829">
    <property type="term" value="C:cytosol"/>
    <property type="evidence" value="ECO:0007669"/>
    <property type="project" value="TreeGrafter"/>
</dbReference>
<gene>
    <name evidence="9" type="primary">cysS</name>
    <name evidence="12" type="ORF">UY77_C0040G0006</name>
</gene>
<evidence type="ECO:0000256" key="6">
    <source>
        <dbReference type="ARBA" id="ARBA00022840"/>
    </source>
</evidence>
<keyword evidence="2 9" id="KW-0436">Ligase</keyword>
<dbReference type="AlphaFoldDB" id="A0A0G1ZUE2"/>
<dbReference type="NCBIfam" id="TIGR00435">
    <property type="entry name" value="cysS"/>
    <property type="match status" value="1"/>
</dbReference>
<dbReference type="GO" id="GO:0005524">
    <property type="term" value="F:ATP binding"/>
    <property type="evidence" value="ECO:0007669"/>
    <property type="project" value="UniProtKB-UniRule"/>
</dbReference>
<keyword evidence="5 9" id="KW-0862">Zinc</keyword>
<dbReference type="EMBL" id="LCRI01000040">
    <property type="protein sequence ID" value="KKW31962.1"/>
    <property type="molecule type" value="Genomic_DNA"/>
</dbReference>
<feature type="binding site" evidence="9">
    <location>
        <position position="36"/>
    </location>
    <ligand>
        <name>Zn(2+)</name>
        <dbReference type="ChEBI" id="CHEBI:29105"/>
    </ligand>
</feature>
<dbReference type="GO" id="GO:0008270">
    <property type="term" value="F:zinc ion binding"/>
    <property type="evidence" value="ECO:0007669"/>
    <property type="project" value="UniProtKB-UniRule"/>
</dbReference>
<keyword evidence="9" id="KW-0963">Cytoplasm</keyword>
<dbReference type="Pfam" id="PF23493">
    <property type="entry name" value="CysS_C"/>
    <property type="match status" value="1"/>
</dbReference>
<dbReference type="PRINTS" id="PR00983">
    <property type="entry name" value="TRNASYNTHCYS"/>
</dbReference>
<accession>A0A0G1ZUE2</accession>
<feature type="domain" description="tRNA synthetases class I catalytic" evidence="10">
    <location>
        <begin position="23"/>
        <end position="346"/>
    </location>
</feature>
<evidence type="ECO:0000256" key="7">
    <source>
        <dbReference type="ARBA" id="ARBA00022917"/>
    </source>
</evidence>
<keyword evidence="6 9" id="KW-0067">ATP-binding</keyword>
<name>A0A0G1ZUE2_9BACT</name>
<feature type="binding site" evidence="9">
    <location>
        <position position="231"/>
    </location>
    <ligand>
        <name>Zn(2+)</name>
        <dbReference type="ChEBI" id="CHEBI:29105"/>
    </ligand>
</feature>
<feature type="binding site" evidence="9">
    <location>
        <position position="291"/>
    </location>
    <ligand>
        <name>ATP</name>
        <dbReference type="ChEBI" id="CHEBI:30616"/>
    </ligand>
</feature>
<proteinExistence type="inferred from homology"/>
<comment type="subunit">
    <text evidence="1 9">Monomer.</text>
</comment>
<dbReference type="Gene3D" id="1.20.120.1910">
    <property type="entry name" value="Cysteine-tRNA ligase, C-terminal anti-codon recognition domain"/>
    <property type="match status" value="1"/>
</dbReference>
<dbReference type="InterPro" id="IPR015803">
    <property type="entry name" value="Cys-tRNA-ligase"/>
</dbReference>
<comment type="catalytic activity">
    <reaction evidence="9">
        <text>tRNA(Cys) + L-cysteine + ATP = L-cysteinyl-tRNA(Cys) + AMP + diphosphate</text>
        <dbReference type="Rhea" id="RHEA:17773"/>
        <dbReference type="Rhea" id="RHEA-COMP:9661"/>
        <dbReference type="Rhea" id="RHEA-COMP:9679"/>
        <dbReference type="ChEBI" id="CHEBI:30616"/>
        <dbReference type="ChEBI" id="CHEBI:33019"/>
        <dbReference type="ChEBI" id="CHEBI:35235"/>
        <dbReference type="ChEBI" id="CHEBI:78442"/>
        <dbReference type="ChEBI" id="CHEBI:78517"/>
        <dbReference type="ChEBI" id="CHEBI:456215"/>
        <dbReference type="EC" id="6.1.1.16"/>
    </reaction>
</comment>
<dbReference type="InterPro" id="IPR032678">
    <property type="entry name" value="tRNA-synt_1_cat_dom"/>
</dbReference>
<evidence type="ECO:0000313" key="12">
    <source>
        <dbReference type="EMBL" id="KKW31962.1"/>
    </source>
</evidence>
<keyword evidence="4 9" id="KW-0547">Nucleotide-binding</keyword>
<evidence type="ECO:0000256" key="4">
    <source>
        <dbReference type="ARBA" id="ARBA00022741"/>
    </source>
</evidence>
<comment type="caution">
    <text evidence="12">The sequence shown here is derived from an EMBL/GenBank/DDBJ whole genome shotgun (WGS) entry which is preliminary data.</text>
</comment>
<comment type="subcellular location">
    <subcellularLocation>
        <location evidence="9">Cytoplasm</location>
    </subcellularLocation>
</comment>
<keyword evidence="8 9" id="KW-0030">Aminoacyl-tRNA synthetase</keyword>
<feature type="short sequence motif" description="'KMSKS' region" evidence="9">
    <location>
        <begin position="288"/>
        <end position="292"/>
    </location>
</feature>
<dbReference type="PATRIC" id="fig|1618980.3.peg.574"/>
<sequence length="448" mass="50515">MNGLAKTIRMKLYNTLTRKKEEFRPIKKGKASLYSCGPTVYWFAHIGNLRAYLFADVLRRTLEYSDVKTKFVMNITDVGHLTDDADAGEDKMLVAMRREGKSAYDIADFYTQAFYRDLERMNIAFPKKFVKATDHIKEQIKMIQQIEKNGFAYRTSDGIYFDTSKLHAYGRLSGQKAEEKKAGARVEMGEKKHPTDFALWKFSPSGRGRGKREMEWDSPWGVGFPGWHIECSAMSIKYLGVPFDIHTGGVDHIAVHHENELAQTEAAEGKLQANVWMHSEFLTVDGGKMSKSLGNLYTLDDLMKPRGAGSGSAGKGYDPLAFRYLVLGAHYRSKLNFTFEALDAAQNALTKLRETVALVWQLVDDAAFSTAAKGKTLLKFDEVLGLGLKDYVAKPLQVPKTVMKLVLEREVARKTKQWAESDRLRDTIAAKGFVVEDTAHGPNVREKR</sequence>
<reference evidence="12 13" key="1">
    <citation type="journal article" date="2015" name="Nature">
        <title>rRNA introns, odd ribosomes, and small enigmatic genomes across a large radiation of phyla.</title>
        <authorList>
            <person name="Brown C.T."/>
            <person name="Hug L.A."/>
            <person name="Thomas B.C."/>
            <person name="Sharon I."/>
            <person name="Castelle C.J."/>
            <person name="Singh A."/>
            <person name="Wilkins M.J."/>
            <person name="Williams K.H."/>
            <person name="Banfield J.F."/>
        </authorList>
    </citation>
    <scope>NUCLEOTIDE SEQUENCE [LARGE SCALE GENOMIC DNA]</scope>
</reference>
<dbReference type="InterPro" id="IPR024909">
    <property type="entry name" value="Cys-tRNA/MSH_ligase"/>
</dbReference>
<organism evidence="12 13">
    <name type="scientific">Candidatus Uhrbacteria bacterium GW2011_GWA2_53_10</name>
    <dbReference type="NCBI Taxonomy" id="1618980"/>
    <lineage>
        <taxon>Bacteria</taxon>
        <taxon>Candidatus Uhriibacteriota</taxon>
    </lineage>
</organism>
<dbReference type="Proteomes" id="UP000034711">
    <property type="component" value="Unassembled WGS sequence"/>
</dbReference>